<dbReference type="EMBL" id="BJYF01000009">
    <property type="protein sequence ID" value="GEN59965.1"/>
    <property type="molecule type" value="Genomic_DNA"/>
</dbReference>
<organism evidence="1 2">
    <name type="scientific">Acetobacter nitrogenifigens DSM 23921 = NBRC 105050</name>
    <dbReference type="NCBI Taxonomy" id="1120919"/>
    <lineage>
        <taxon>Bacteria</taxon>
        <taxon>Pseudomonadati</taxon>
        <taxon>Pseudomonadota</taxon>
        <taxon>Alphaproteobacteria</taxon>
        <taxon>Acetobacterales</taxon>
        <taxon>Acetobacteraceae</taxon>
        <taxon>Acetobacter</taxon>
    </lineage>
</organism>
<gene>
    <name evidence="1" type="ORF">ANI02nite_18490</name>
</gene>
<name>A0A511XAL6_9PROT</name>
<dbReference type="Proteomes" id="UP000321635">
    <property type="component" value="Unassembled WGS sequence"/>
</dbReference>
<sequence>MRALFEHMAGDLSRSGKPHVIPASYKDQEATQCSDAPAQPFDAIIVPDHVPASLCIARKGLEPCPSTLSSKPR</sequence>
<comment type="caution">
    <text evidence="1">The sequence shown here is derived from an EMBL/GenBank/DDBJ whole genome shotgun (WGS) entry which is preliminary data.</text>
</comment>
<accession>A0A511XAL6</accession>
<dbReference type="AlphaFoldDB" id="A0A511XAL6"/>
<proteinExistence type="predicted"/>
<keyword evidence="2" id="KW-1185">Reference proteome</keyword>
<evidence type="ECO:0000313" key="1">
    <source>
        <dbReference type="EMBL" id="GEN59965.1"/>
    </source>
</evidence>
<protein>
    <submittedName>
        <fullName evidence="1">Uncharacterized protein</fullName>
    </submittedName>
</protein>
<reference evidence="1 2" key="1">
    <citation type="submission" date="2019-07" db="EMBL/GenBank/DDBJ databases">
        <title>Whole genome shotgun sequence of Acetobacter nitrogenifigens NBRC 105050.</title>
        <authorList>
            <person name="Hosoyama A."/>
            <person name="Uohara A."/>
            <person name="Ohji S."/>
            <person name="Ichikawa N."/>
        </authorList>
    </citation>
    <scope>NUCLEOTIDE SEQUENCE [LARGE SCALE GENOMIC DNA]</scope>
    <source>
        <strain evidence="1 2">NBRC 105050</strain>
    </source>
</reference>
<evidence type="ECO:0000313" key="2">
    <source>
        <dbReference type="Proteomes" id="UP000321635"/>
    </source>
</evidence>